<gene>
    <name evidence="2" type="ORF">ccrud_03955</name>
</gene>
<name>A0A172QRZ7_9CORY</name>
<protein>
    <submittedName>
        <fullName evidence="2">Uncharacterized protein</fullName>
    </submittedName>
</protein>
<dbReference type="Proteomes" id="UP000076929">
    <property type="component" value="Chromosome"/>
</dbReference>
<keyword evidence="1" id="KW-0732">Signal</keyword>
<accession>A0A172QRZ7</accession>
<feature type="chain" id="PRO_5007999796" evidence="1">
    <location>
        <begin position="27"/>
        <end position="162"/>
    </location>
</feature>
<organism evidence="2 3">
    <name type="scientific">Corynebacterium crudilactis</name>
    <dbReference type="NCBI Taxonomy" id="1652495"/>
    <lineage>
        <taxon>Bacteria</taxon>
        <taxon>Bacillati</taxon>
        <taxon>Actinomycetota</taxon>
        <taxon>Actinomycetes</taxon>
        <taxon>Mycobacteriales</taxon>
        <taxon>Corynebacteriaceae</taxon>
        <taxon>Corynebacterium</taxon>
    </lineage>
</organism>
<keyword evidence="3" id="KW-1185">Reference proteome</keyword>
<dbReference type="AlphaFoldDB" id="A0A172QRZ7"/>
<sequence>MRILRKFTAAVIAATITFSGITVANAQSFSSGSSGSSFLVDDSRYSAEGFLADYKQLYLAKGYTFIDAPELIAEYSSKALNERYVSYLPNGNGIFDDSFGHIFEGYSPKVQRIKHHGHNIQFDRESTVLSPAGEGERVAIDIISDDVYYYIVSIVFNERYQG</sequence>
<reference evidence="2 3" key="1">
    <citation type="submission" date="2016-05" db="EMBL/GenBank/DDBJ databases">
        <title>Complete genome sequence of Corynebacterium crudilactis, a new Corynebacterium species isolated from raw cow's milk.</title>
        <authorList>
            <person name="Christian R."/>
            <person name="Zimmermann J."/>
            <person name="Lipski A."/>
            <person name="Kalinowski J."/>
        </authorList>
    </citation>
    <scope>NUCLEOTIDE SEQUENCE [LARGE SCALE GENOMIC DNA]</scope>
    <source>
        <strain evidence="2 3">JZ16</strain>
    </source>
</reference>
<evidence type="ECO:0000256" key="1">
    <source>
        <dbReference type="SAM" id="SignalP"/>
    </source>
</evidence>
<evidence type="ECO:0000313" key="3">
    <source>
        <dbReference type="Proteomes" id="UP000076929"/>
    </source>
</evidence>
<feature type="signal peptide" evidence="1">
    <location>
        <begin position="1"/>
        <end position="26"/>
    </location>
</feature>
<dbReference type="EMBL" id="CP015622">
    <property type="protein sequence ID" value="ANE03454.1"/>
    <property type="molecule type" value="Genomic_DNA"/>
</dbReference>
<dbReference type="KEGG" id="ccjz:ccrud_03955"/>
<dbReference type="RefSeq" id="WP_066564957.1">
    <property type="nucleotide sequence ID" value="NZ_CP015622.1"/>
</dbReference>
<proteinExistence type="predicted"/>
<evidence type="ECO:0000313" key="2">
    <source>
        <dbReference type="EMBL" id="ANE03454.1"/>
    </source>
</evidence>